<dbReference type="Proteomes" id="UP001390339">
    <property type="component" value="Unassembled WGS sequence"/>
</dbReference>
<feature type="region of interest" description="Disordered" evidence="1">
    <location>
        <begin position="238"/>
        <end position="262"/>
    </location>
</feature>
<accession>A0ABR2HLC3</accession>
<evidence type="ECO:0000313" key="3">
    <source>
        <dbReference type="Proteomes" id="UP001390339"/>
    </source>
</evidence>
<proteinExistence type="predicted"/>
<evidence type="ECO:0000313" key="2">
    <source>
        <dbReference type="EMBL" id="KAK8848899.1"/>
    </source>
</evidence>
<gene>
    <name evidence="2" type="ORF">PGQ11_015379</name>
</gene>
<reference evidence="2 3" key="1">
    <citation type="journal article" date="2024" name="IMA Fungus">
        <title>Apiospora arundinis, a panoply of carbohydrate-active enzymes and secondary metabolites.</title>
        <authorList>
            <person name="Sorensen T."/>
            <person name="Petersen C."/>
            <person name="Muurmann A.T."/>
            <person name="Christiansen J.V."/>
            <person name="Brundto M.L."/>
            <person name="Overgaard C.K."/>
            <person name="Boysen A.T."/>
            <person name="Wollenberg R.D."/>
            <person name="Larsen T.O."/>
            <person name="Sorensen J.L."/>
            <person name="Nielsen K.L."/>
            <person name="Sondergaard T.E."/>
        </authorList>
    </citation>
    <scope>NUCLEOTIDE SEQUENCE [LARGE SCALE GENOMIC DNA]</scope>
    <source>
        <strain evidence="2 3">AAU 773</strain>
    </source>
</reference>
<comment type="caution">
    <text evidence="2">The sequence shown here is derived from an EMBL/GenBank/DDBJ whole genome shotgun (WGS) entry which is preliminary data.</text>
</comment>
<evidence type="ECO:0000256" key="1">
    <source>
        <dbReference type="SAM" id="MobiDB-lite"/>
    </source>
</evidence>
<keyword evidence="3" id="KW-1185">Reference proteome</keyword>
<sequence length="455" mass="49739">MKVPSLRRPSALRLIGLARCLQSSSSLETSIPSIHRHVTLPSSCVRSLSSTAPRQDKSRRITITRRKTAATFDVPQFTQNEVPPEPVMESMLAHPATPAYLSGMTAAQCHSLLSEYASRTLLLKDPARDFREVFRGLLERGGGSSSKSSPTPEEMADKTRALHATLHSIAGMLVQGPPGPVYNLALHILHALCKLDYAPSVLTVTRIALVSRKIDQPQWAPAVERFERLVKSLTAYRPSSSSSKSKKAKGNNSGEAETTRIEEVEEEASLRANAFTLKGLIIVASNQARPKPSPEGYREALKYFESAVGSSSNRSRSNSSSSPASSFFDWQISCMVEMGHCYAALGDHPKAHAAWKFAAEELDDKDATALYAVHALQQDNPAREALLVKAAVSESELAVAELNRIYSGNLRDQEDKGEGEEIKKQGEAKWDTLFKKVARSEWEKLSSPPATTGTK</sequence>
<dbReference type="EMBL" id="JAPCWZ010000010">
    <property type="protein sequence ID" value="KAK8848899.1"/>
    <property type="molecule type" value="Genomic_DNA"/>
</dbReference>
<name>A0ABR2HLC3_9PEZI</name>
<protein>
    <submittedName>
        <fullName evidence="2">Uncharacterized protein</fullName>
    </submittedName>
</protein>
<organism evidence="2 3">
    <name type="scientific">Apiospora arundinis</name>
    <dbReference type="NCBI Taxonomy" id="335852"/>
    <lineage>
        <taxon>Eukaryota</taxon>
        <taxon>Fungi</taxon>
        <taxon>Dikarya</taxon>
        <taxon>Ascomycota</taxon>
        <taxon>Pezizomycotina</taxon>
        <taxon>Sordariomycetes</taxon>
        <taxon>Xylariomycetidae</taxon>
        <taxon>Amphisphaeriales</taxon>
        <taxon>Apiosporaceae</taxon>
        <taxon>Apiospora</taxon>
    </lineage>
</organism>